<dbReference type="Proteomes" id="UP000237000">
    <property type="component" value="Unassembled WGS sequence"/>
</dbReference>
<dbReference type="InParanoid" id="A0A2P5EZQ3"/>
<feature type="non-terminal residue" evidence="1">
    <location>
        <position position="51"/>
    </location>
</feature>
<organism evidence="1 2">
    <name type="scientific">Trema orientale</name>
    <name type="common">Charcoal tree</name>
    <name type="synonym">Celtis orientalis</name>
    <dbReference type="NCBI Taxonomy" id="63057"/>
    <lineage>
        <taxon>Eukaryota</taxon>
        <taxon>Viridiplantae</taxon>
        <taxon>Streptophyta</taxon>
        <taxon>Embryophyta</taxon>
        <taxon>Tracheophyta</taxon>
        <taxon>Spermatophyta</taxon>
        <taxon>Magnoliopsida</taxon>
        <taxon>eudicotyledons</taxon>
        <taxon>Gunneridae</taxon>
        <taxon>Pentapetalae</taxon>
        <taxon>rosids</taxon>
        <taxon>fabids</taxon>
        <taxon>Rosales</taxon>
        <taxon>Cannabaceae</taxon>
        <taxon>Trema</taxon>
    </lineage>
</organism>
<evidence type="ECO:0000313" key="1">
    <source>
        <dbReference type="EMBL" id="PON91020.1"/>
    </source>
</evidence>
<name>A0A2P5EZQ3_TREOI</name>
<evidence type="ECO:0000313" key="2">
    <source>
        <dbReference type="Proteomes" id="UP000237000"/>
    </source>
</evidence>
<dbReference type="EMBL" id="JXTC01000078">
    <property type="protein sequence ID" value="PON91020.1"/>
    <property type="molecule type" value="Genomic_DNA"/>
</dbReference>
<accession>A0A2P5EZQ3</accession>
<proteinExistence type="predicted"/>
<sequence length="51" mass="5879">MSTEYKHLIAVVCDWDLLSKSAWKRFYDSRSRPQSHAALTSQSRAALIKPQ</sequence>
<comment type="caution">
    <text evidence="1">The sequence shown here is derived from an EMBL/GenBank/DDBJ whole genome shotgun (WGS) entry which is preliminary data.</text>
</comment>
<gene>
    <name evidence="1" type="ORF">TorRG33x02_132380</name>
</gene>
<reference evidence="2" key="1">
    <citation type="submission" date="2016-06" db="EMBL/GenBank/DDBJ databases">
        <title>Parallel loss of symbiosis genes in relatives of nitrogen-fixing non-legume Parasponia.</title>
        <authorList>
            <person name="Van Velzen R."/>
            <person name="Holmer R."/>
            <person name="Bu F."/>
            <person name="Rutten L."/>
            <person name="Van Zeijl A."/>
            <person name="Liu W."/>
            <person name="Santuari L."/>
            <person name="Cao Q."/>
            <person name="Sharma T."/>
            <person name="Shen D."/>
            <person name="Roswanjaya Y."/>
            <person name="Wardhani T."/>
            <person name="Kalhor M.S."/>
            <person name="Jansen J."/>
            <person name="Van den Hoogen J."/>
            <person name="Gungor B."/>
            <person name="Hartog M."/>
            <person name="Hontelez J."/>
            <person name="Verver J."/>
            <person name="Yang W.-C."/>
            <person name="Schijlen E."/>
            <person name="Repin R."/>
            <person name="Schilthuizen M."/>
            <person name="Schranz E."/>
            <person name="Heidstra R."/>
            <person name="Miyata K."/>
            <person name="Fedorova E."/>
            <person name="Kohlen W."/>
            <person name="Bisseling T."/>
            <person name="Smit S."/>
            <person name="Geurts R."/>
        </authorList>
    </citation>
    <scope>NUCLEOTIDE SEQUENCE [LARGE SCALE GENOMIC DNA]</scope>
    <source>
        <strain evidence="2">cv. RG33-2</strain>
    </source>
</reference>
<dbReference type="AlphaFoldDB" id="A0A2P5EZQ3"/>
<protein>
    <submittedName>
        <fullName evidence="1">Uncharacterized protein</fullName>
    </submittedName>
</protein>
<keyword evidence="2" id="KW-1185">Reference proteome</keyword>